<organism evidence="2 8">
    <name type="scientific">Dinoponera quadriceps</name>
    <name type="common">South American ant</name>
    <dbReference type="NCBI Taxonomy" id="609295"/>
    <lineage>
        <taxon>Eukaryota</taxon>
        <taxon>Metazoa</taxon>
        <taxon>Ecdysozoa</taxon>
        <taxon>Arthropoda</taxon>
        <taxon>Hexapoda</taxon>
        <taxon>Insecta</taxon>
        <taxon>Pterygota</taxon>
        <taxon>Neoptera</taxon>
        <taxon>Endopterygota</taxon>
        <taxon>Hymenoptera</taxon>
        <taxon>Apocrita</taxon>
        <taxon>Aculeata</taxon>
        <taxon>Formicoidea</taxon>
        <taxon>Formicidae</taxon>
        <taxon>Ponerinae</taxon>
        <taxon>Ponerini</taxon>
        <taxon>Dinoponera</taxon>
    </lineage>
</organism>
<evidence type="ECO:0000313" key="3">
    <source>
        <dbReference type="RefSeq" id="XP_014468617.1"/>
    </source>
</evidence>
<evidence type="ECO:0000313" key="5">
    <source>
        <dbReference type="RefSeq" id="XP_014468619.1"/>
    </source>
</evidence>
<proteinExistence type="predicted"/>
<feature type="compositionally biased region" description="Basic and acidic residues" evidence="1">
    <location>
        <begin position="1415"/>
        <end position="1430"/>
    </location>
</feature>
<feature type="region of interest" description="Disordered" evidence="1">
    <location>
        <begin position="1"/>
        <end position="132"/>
    </location>
</feature>
<feature type="compositionally biased region" description="Polar residues" evidence="1">
    <location>
        <begin position="51"/>
        <end position="63"/>
    </location>
</feature>
<dbReference type="InterPro" id="IPR045850">
    <property type="entry name" value="TRM2_met"/>
</dbReference>
<feature type="compositionally biased region" description="Low complexity" evidence="1">
    <location>
        <begin position="1038"/>
        <end position="1048"/>
    </location>
</feature>
<feature type="compositionally biased region" description="Polar residues" evidence="1">
    <location>
        <begin position="1476"/>
        <end position="1501"/>
    </location>
</feature>
<feature type="compositionally biased region" description="Basic and acidic residues" evidence="1">
    <location>
        <begin position="1244"/>
        <end position="1257"/>
    </location>
</feature>
<dbReference type="CDD" id="cd02440">
    <property type="entry name" value="AdoMet_MTases"/>
    <property type="match status" value="1"/>
</dbReference>
<dbReference type="GeneID" id="106741310"/>
<feature type="compositionally biased region" description="Low complexity" evidence="1">
    <location>
        <begin position="705"/>
        <end position="723"/>
    </location>
</feature>
<feature type="compositionally biased region" description="Basic and acidic residues" evidence="1">
    <location>
        <begin position="1"/>
        <end position="14"/>
    </location>
</feature>
<feature type="compositionally biased region" description="Low complexity" evidence="1">
    <location>
        <begin position="1107"/>
        <end position="1134"/>
    </location>
</feature>
<dbReference type="GO" id="GO:0003723">
    <property type="term" value="F:RNA binding"/>
    <property type="evidence" value="ECO:0007669"/>
    <property type="project" value="TreeGrafter"/>
</dbReference>
<feature type="compositionally biased region" description="Low complexity" evidence="1">
    <location>
        <begin position="957"/>
        <end position="974"/>
    </location>
</feature>
<accession>A0A6P3WS30</accession>
<feature type="compositionally biased region" description="Basic residues" evidence="1">
    <location>
        <begin position="1004"/>
        <end position="1016"/>
    </location>
</feature>
<feature type="compositionally biased region" description="Polar residues" evidence="1">
    <location>
        <begin position="1258"/>
        <end position="1271"/>
    </location>
</feature>
<gene>
    <name evidence="3 4 5 6 7 8" type="primary">LOC106741310</name>
</gene>
<name>A0A6P3WS30_DINQU</name>
<dbReference type="RefSeq" id="XP_014468622.1">
    <property type="nucleotide sequence ID" value="XM_014613136.1"/>
</dbReference>
<evidence type="ECO:0000313" key="4">
    <source>
        <dbReference type="RefSeq" id="XP_014468618.1"/>
    </source>
</evidence>
<dbReference type="OrthoDB" id="10250660at2759"/>
<dbReference type="RefSeq" id="XP_014468619.1">
    <property type="nucleotide sequence ID" value="XM_014613133.1"/>
</dbReference>
<dbReference type="InterPro" id="IPR011049">
    <property type="entry name" value="Serralysin-like_metalloprot_C"/>
</dbReference>
<dbReference type="Gene3D" id="2.150.10.10">
    <property type="entry name" value="Serralysin-like metalloprotease, C-terminal"/>
    <property type="match status" value="1"/>
</dbReference>
<dbReference type="RefSeq" id="XP_014468618.1">
    <property type="nucleotide sequence ID" value="XM_014613132.1"/>
</dbReference>
<feature type="compositionally biased region" description="Polar residues" evidence="1">
    <location>
        <begin position="1212"/>
        <end position="1221"/>
    </location>
</feature>
<dbReference type="RefSeq" id="XP_014468620.1">
    <property type="nucleotide sequence ID" value="XM_014613134.1"/>
</dbReference>
<dbReference type="PANTHER" id="PTHR45904">
    <property type="entry name" value="TRNA (URACIL-5-)-METHYLTRANSFERASE"/>
    <property type="match status" value="1"/>
</dbReference>
<dbReference type="PANTHER" id="PTHR45904:SF2">
    <property type="entry name" value="TRNA (URACIL-5-)-METHYLTRANSFERASE HOMOLOG A"/>
    <property type="match status" value="1"/>
</dbReference>
<dbReference type="KEGG" id="dqu:106741310"/>
<evidence type="ECO:0000313" key="6">
    <source>
        <dbReference type="RefSeq" id="XP_014468620.1"/>
    </source>
</evidence>
<feature type="compositionally biased region" description="Basic and acidic residues" evidence="1">
    <location>
        <begin position="1339"/>
        <end position="1359"/>
    </location>
</feature>
<evidence type="ECO:0000313" key="8">
    <source>
        <dbReference type="RefSeq" id="XP_014468622.1"/>
    </source>
</evidence>
<feature type="compositionally biased region" description="Polar residues" evidence="1">
    <location>
        <begin position="1362"/>
        <end position="1371"/>
    </location>
</feature>
<dbReference type="RefSeq" id="XP_014468617.1">
    <property type="nucleotide sequence ID" value="XM_014613131.1"/>
</dbReference>
<dbReference type="InterPro" id="IPR029063">
    <property type="entry name" value="SAM-dependent_MTases_sf"/>
</dbReference>
<evidence type="ECO:0000313" key="7">
    <source>
        <dbReference type="RefSeq" id="XP_014468621.1"/>
    </source>
</evidence>
<feature type="region of interest" description="Disordered" evidence="1">
    <location>
        <begin position="748"/>
        <end position="777"/>
    </location>
</feature>
<feature type="compositionally biased region" description="Basic and acidic residues" evidence="1">
    <location>
        <begin position="1372"/>
        <end position="1391"/>
    </location>
</feature>
<feature type="region of interest" description="Disordered" evidence="1">
    <location>
        <begin position="679"/>
        <end position="735"/>
    </location>
</feature>
<protein>
    <submittedName>
        <fullName evidence="3 4">Uncharacterized protein LOC106741310</fullName>
    </submittedName>
</protein>
<evidence type="ECO:0000256" key="1">
    <source>
        <dbReference type="SAM" id="MobiDB-lite"/>
    </source>
</evidence>
<sequence length="1501" mass="170020">MEAMNCEKSDDTVKHPNNTVEEPDNATVPSDNVAEQPDDTVEQPDNIVEQPDNTVGQPDNTVEQPDDTIEQSDNTVEQPDATVEQLDSVVEQPEDTVERMDTTEQNPETSGNVTSHTENKDEPMQVEDDERAKNDSADLVIDIGLDTQLDTHKDVTDEDVMHHLDVIENIELDPETFCMDKSTENDNEVVAIKSEEEEQMQQDEVNGEDKGGVEENWYKKKIADKEALVKERLSKLARVLGITYPHYEKWLERIEKKEGSPMCKLDPFRRCLLDKPHTNRWKFECIRKDVQVTVKEEEKSESSNKSYKTVWSLEPTSAWGVDIHNTSEFPSFVLKAVKIFEDFLQTTITSPDDAATASDENLSNDTSSDVDSVQNQMWMWLLVRCNSMGELMLFATGKNISRSTLDRLKQIYESGQGKDCNVKSLYCKSLNKCANNKIITNTTFLVGAEALDEVVGGLKVQLSPKTNFWSNAAGALNVAKAVMDMLKPTSKVTILEIGCGIGVVGLMMASKCLEVIGVDSPSEIEEAEITCDLNNITNASFIMGSPADVVNKISAAVKNRVTYAIVNANTNMGRAVEVMTCLRKLTSLRRIVMVTTLTKQSVRAVLELARPIEDGLGHPFMPTRACVVDTLPIGPHFEAVILMEHRLMHRLTQPWFLKILEEESKSLENTRALEKEINSSSLDSVDTQLRKNPLASVGAAKKSKTTPTKKTSPAKSGSSSPTKSKMRLKRENESPEIIEIPKKMTKKYDKPGYNKSWKQQDATAKKKNWPHNKSTLRVNPLYDKKSKDKDQVDLRAKLSSNRIDTDLVQKVNESREILEAAKEKLSGPSPTVDATTAKELQNVLSLVLEQTNKLQNQLPRSVWDRIAPPETSQSAGQVKKELDDDPLLKGRFVQETHAQDIVITTANKEYLDTDNDVKPALPYRKYHNLPPLEPDILPVSLRNEDGKTKFYERPLYNRNRQQNQGNSWNRNNNNKGFQKNRWGNAGGGNARKPNSPIRKQNSPFRHRGSPPRRSSPKRSLQSPPRRPASPPRRRLSSDRPVSSPSQSPYQGRNSHMHREFSPQRRPVPLMPASSAGRRDMSPRRSFSPSNRAMSPSRRPMSPPRRPMSPVQQMSPSWRPLSLSPPRRQMSPMRMYGSSTRQMSPMRRPVSPMRHRPMSPVRQMSPQRRAMSPVGRMMSPSRSRGVMPPRHQSPMRRPSPHRMPPGHEFPSPTRRQSPPQNRFTDEWDIPNLGAVEQGNTWQRPVNERPSENVWRNERQPTTSGNQWQPLSDNNDRYRKSQNQQDRSWNNRDSASHGSSWGSKQPFVKPGVKEPWNQNSDNNRWSGPARSGNNNDNWNNRGKDSMAGGREEAWMDSDVPRWEQPQSNDSWNQGDKEDWHDLPEDARDPWGDDGNLELKDRWMNVDNQVVLPSNWSRDTDKGDSWSKPKDSWQNKSQAFSSKPPCQGSGNPNDSRWLAPNDLNKKAPSTNWQGGGNSGTWQQSSGYNFQSQRPFNTSVFKDRR</sequence>
<feature type="compositionally biased region" description="Polar residues" evidence="1">
    <location>
        <begin position="103"/>
        <end position="116"/>
    </location>
</feature>
<feature type="compositionally biased region" description="Low complexity" evidence="1">
    <location>
        <begin position="1087"/>
        <end position="1099"/>
    </location>
</feature>
<feature type="region of interest" description="Disordered" evidence="1">
    <location>
        <begin position="950"/>
        <end position="1391"/>
    </location>
</feature>
<dbReference type="Gene3D" id="3.40.50.150">
    <property type="entry name" value="Vaccinia Virus protein VP39"/>
    <property type="match status" value="1"/>
</dbReference>
<feature type="compositionally biased region" description="Polar residues" evidence="1">
    <location>
        <begin position="1314"/>
        <end position="1323"/>
    </location>
</feature>
<keyword evidence="2" id="KW-1185">Reference proteome</keyword>
<dbReference type="SUPFAM" id="SSF53335">
    <property type="entry name" value="S-adenosyl-L-methionine-dependent methyltransferases"/>
    <property type="match status" value="1"/>
</dbReference>
<dbReference type="RefSeq" id="XP_014468621.1">
    <property type="nucleotide sequence ID" value="XM_014613135.1"/>
</dbReference>
<feature type="compositionally biased region" description="Low complexity" evidence="1">
    <location>
        <begin position="1186"/>
        <end position="1195"/>
    </location>
</feature>
<feature type="compositionally biased region" description="Polar residues" evidence="1">
    <location>
        <begin position="1279"/>
        <end position="1301"/>
    </location>
</feature>
<evidence type="ECO:0000313" key="2">
    <source>
        <dbReference type="Proteomes" id="UP000515204"/>
    </source>
</evidence>
<dbReference type="Proteomes" id="UP000515204">
    <property type="component" value="Unplaced"/>
</dbReference>
<reference evidence="3 4" key="1">
    <citation type="submission" date="2025-04" db="UniProtKB">
        <authorList>
            <consortium name="RefSeq"/>
        </authorList>
    </citation>
    <scope>IDENTIFICATION</scope>
</reference>
<feature type="region of interest" description="Disordered" evidence="1">
    <location>
        <begin position="1411"/>
        <end position="1501"/>
    </location>
</feature>